<dbReference type="Pfam" id="PF11583">
    <property type="entry name" value="AurF"/>
    <property type="match status" value="1"/>
</dbReference>
<dbReference type="SUPFAM" id="SSF47240">
    <property type="entry name" value="Ferritin-like"/>
    <property type="match status" value="1"/>
</dbReference>
<dbReference type="Proteomes" id="UP001165378">
    <property type="component" value="Unassembled WGS sequence"/>
</dbReference>
<dbReference type="AlphaFoldDB" id="A0AA41U2X3"/>
<dbReference type="GO" id="GO:0016491">
    <property type="term" value="F:oxidoreductase activity"/>
    <property type="evidence" value="ECO:0007669"/>
    <property type="project" value="InterPro"/>
</dbReference>
<gene>
    <name evidence="1" type="ORF">LZ495_09950</name>
</gene>
<reference evidence="1" key="1">
    <citation type="submission" date="2022-01" db="EMBL/GenBank/DDBJ databases">
        <title>Genome-Based Taxonomic Classification of the Phylum Actinobacteria.</title>
        <authorList>
            <person name="Gao Y."/>
        </authorList>
    </citation>
    <scope>NUCLEOTIDE SEQUENCE</scope>
    <source>
        <strain evidence="1">KLBMP 8922</strain>
    </source>
</reference>
<protein>
    <submittedName>
        <fullName evidence="1">Diiron oxygenase</fullName>
    </submittedName>
</protein>
<dbReference type="InterPro" id="IPR009078">
    <property type="entry name" value="Ferritin-like_SF"/>
</dbReference>
<comment type="caution">
    <text evidence="1">The sequence shown here is derived from an EMBL/GenBank/DDBJ whole genome shotgun (WGS) entry which is preliminary data.</text>
</comment>
<proteinExistence type="predicted"/>
<sequence length="310" mass="35908">MPVKEGTKDRELTAERLLAASAKNSFDPLTEIDWDAPLLPDTFFIDEKRCTLYGTRTWERMSRQQRIDLTRHEVASTASVGIWFEVILMQLLIRHAYDQDMTSRHVQYAFTEIADECRHSTMFGRMVEKFECPNYRPRRHAHELGRLMKTVGMGIQTFACALIAEEILDTAQREMMQDEAIQPLTRNVSRIHVIEEARHVRYAREEVIRRAPRLNKAEMALTRLIIARSAHVISLHLIHPEVYAAVGLDPKTARREALANPHRNQTMQDWAKRLVRFFEENDLMGGPGLALWRRSGLVPRDYRPPAARGV</sequence>
<evidence type="ECO:0000313" key="2">
    <source>
        <dbReference type="Proteomes" id="UP001165378"/>
    </source>
</evidence>
<keyword evidence="2" id="KW-1185">Reference proteome</keyword>
<dbReference type="InterPro" id="IPR025859">
    <property type="entry name" value="AurF/CmlI"/>
</dbReference>
<accession>A0AA41U2X3</accession>
<dbReference type="Gene3D" id="1.10.620.20">
    <property type="entry name" value="Ribonucleotide Reductase, subunit A"/>
    <property type="match status" value="1"/>
</dbReference>
<evidence type="ECO:0000313" key="1">
    <source>
        <dbReference type="EMBL" id="MCF2527534.1"/>
    </source>
</evidence>
<dbReference type="RefSeq" id="WP_235051694.1">
    <property type="nucleotide sequence ID" value="NZ_JAKFHA010000004.1"/>
</dbReference>
<organism evidence="1 2">
    <name type="scientific">Yinghuangia soli</name>
    <dbReference type="NCBI Taxonomy" id="2908204"/>
    <lineage>
        <taxon>Bacteria</taxon>
        <taxon>Bacillati</taxon>
        <taxon>Actinomycetota</taxon>
        <taxon>Actinomycetes</taxon>
        <taxon>Kitasatosporales</taxon>
        <taxon>Streptomycetaceae</taxon>
        <taxon>Yinghuangia</taxon>
    </lineage>
</organism>
<dbReference type="InterPro" id="IPR012348">
    <property type="entry name" value="RNR-like"/>
</dbReference>
<dbReference type="EMBL" id="JAKFHA010000004">
    <property type="protein sequence ID" value="MCF2527534.1"/>
    <property type="molecule type" value="Genomic_DNA"/>
</dbReference>
<name>A0AA41U2X3_9ACTN</name>